<keyword evidence="5" id="KW-0297">G-protein coupled receptor</keyword>
<keyword evidence="7" id="KW-0675">Receptor</keyword>
<feature type="transmembrane region" description="Helical" evidence="10">
    <location>
        <begin position="20"/>
        <end position="42"/>
    </location>
</feature>
<comment type="subcellular location">
    <subcellularLocation>
        <location evidence="1">Cell membrane</location>
        <topology evidence="1">Multi-pass membrane protein</topology>
    </subcellularLocation>
</comment>
<keyword evidence="2" id="KW-1003">Cell membrane</keyword>
<evidence type="ECO:0000256" key="5">
    <source>
        <dbReference type="ARBA" id="ARBA00023040"/>
    </source>
</evidence>
<keyword evidence="8" id="KW-0807">Transducer</keyword>
<evidence type="ECO:0000256" key="10">
    <source>
        <dbReference type="SAM" id="Phobius"/>
    </source>
</evidence>
<evidence type="ECO:0000256" key="4">
    <source>
        <dbReference type="ARBA" id="ARBA00022989"/>
    </source>
</evidence>
<feature type="compositionally biased region" description="Polar residues" evidence="9">
    <location>
        <begin position="400"/>
        <end position="416"/>
    </location>
</feature>
<dbReference type="EMBL" id="UYRR01000118">
    <property type="protein sequence ID" value="VDK17524.1"/>
    <property type="molecule type" value="Genomic_DNA"/>
</dbReference>
<dbReference type="Pfam" id="PF00001">
    <property type="entry name" value="7tm_1"/>
    <property type="match status" value="2"/>
</dbReference>
<dbReference type="OrthoDB" id="5951059at2759"/>
<organism evidence="14">
    <name type="scientific">Anisakis simplex</name>
    <name type="common">Herring worm</name>
    <dbReference type="NCBI Taxonomy" id="6269"/>
    <lineage>
        <taxon>Eukaryota</taxon>
        <taxon>Metazoa</taxon>
        <taxon>Ecdysozoa</taxon>
        <taxon>Nematoda</taxon>
        <taxon>Chromadorea</taxon>
        <taxon>Rhabditida</taxon>
        <taxon>Spirurina</taxon>
        <taxon>Ascaridomorpha</taxon>
        <taxon>Ascaridoidea</taxon>
        <taxon>Anisakidae</taxon>
        <taxon>Anisakis</taxon>
        <taxon>Anisakis simplex complex</taxon>
    </lineage>
</organism>
<protein>
    <submittedName>
        <fullName evidence="14">Dopamine receptor 4 (inferred by orthology to a C. elegans protein)</fullName>
    </submittedName>
</protein>
<keyword evidence="4 10" id="KW-1133">Transmembrane helix</keyword>
<evidence type="ECO:0000256" key="8">
    <source>
        <dbReference type="ARBA" id="ARBA00023224"/>
    </source>
</evidence>
<evidence type="ECO:0000256" key="7">
    <source>
        <dbReference type="ARBA" id="ARBA00023170"/>
    </source>
</evidence>
<reference evidence="12 13" key="2">
    <citation type="submission" date="2018-11" db="EMBL/GenBank/DDBJ databases">
        <authorList>
            <consortium name="Pathogen Informatics"/>
        </authorList>
    </citation>
    <scope>NUCLEOTIDE SEQUENCE [LARGE SCALE GENOMIC DNA]</scope>
</reference>
<feature type="region of interest" description="Disordered" evidence="9">
    <location>
        <begin position="308"/>
        <end position="330"/>
    </location>
</feature>
<dbReference type="InterPro" id="IPR017452">
    <property type="entry name" value="GPCR_Rhodpsn_7TM"/>
</dbReference>
<evidence type="ECO:0000256" key="3">
    <source>
        <dbReference type="ARBA" id="ARBA00022692"/>
    </source>
</evidence>
<dbReference type="Proteomes" id="UP000267096">
    <property type="component" value="Unassembled WGS sequence"/>
</dbReference>
<feature type="domain" description="G-protein coupled receptors family 1 profile" evidence="11">
    <location>
        <begin position="34"/>
        <end position="626"/>
    </location>
</feature>
<feature type="transmembrane region" description="Helical" evidence="10">
    <location>
        <begin position="135"/>
        <end position="154"/>
    </location>
</feature>
<dbReference type="PROSITE" id="PS50262">
    <property type="entry name" value="G_PROTEIN_RECEP_F1_2"/>
    <property type="match status" value="1"/>
</dbReference>
<gene>
    <name evidence="12" type="ORF">ASIM_LOCUS254</name>
</gene>
<reference evidence="14" key="1">
    <citation type="submission" date="2017-02" db="UniProtKB">
        <authorList>
            <consortium name="WormBaseParasite"/>
        </authorList>
    </citation>
    <scope>IDENTIFICATION</scope>
</reference>
<feature type="transmembrane region" description="Helical" evidence="10">
    <location>
        <begin position="569"/>
        <end position="594"/>
    </location>
</feature>
<evidence type="ECO:0000256" key="9">
    <source>
        <dbReference type="SAM" id="MobiDB-lite"/>
    </source>
</evidence>
<feature type="compositionally biased region" description="Polar residues" evidence="9">
    <location>
        <begin position="535"/>
        <end position="548"/>
    </location>
</feature>
<sequence length="712" mass="79496">MIVQPTLSPISLTQWIHPAIAILLATFCLLTVAGNCLVVIAVCTKRYLRNPTGYLIVSLALADLIVGLVVMPLNSLFEMTRHKWILGLTVCDVFHALDILASTSSIWNLCVIALDRYMAGYDPIGYRDKVSTQRITLAICAVWILSACQLEYFAFHFSRFSLHPFSGLSFPAIVWWRKTSPHLYLDQLRKSNRKCASSDTQRCYATNADDTIRIHFGKKSTQKHVRYSKTSTVSSLSTSTTNYYNKTKSKLPSNDHHHYPLLSHSTTNHMTATTSSSISSSSSITLSNYKCNSTTNKPSSCLIITTTSKTTKHSTQNSKNPSIKRVSSLALSEPSFDQNAAHFKRRTNSLNAAPQQILSSHFKCSSIDGKRHINNHHNSHNNTSSKQANGCDSVPKQRHSNSTTLKAPITNTNHNDASMKCFNPTSQYSFLTSSPSNRKRYGAIHAHHQLQRPTHNHQTNNPPHKTTLTSHTSQIPPCSLTHANVLSRSCSSSVLLSSGPLSKSAQLDATVRSPRPTANPIATPSSPLLPATRSVPLQQVSRQTSSNKMKLGVREKSRRMIRYMHEQRAARTLSIVVGVFIVCWTPFFIFSPIMTLCQKCVSSRELVFSIITWAGHLNSMLNPFIYSRFSREFRRAFKQILTCQRARKTHIKSAIRTPLSIVFAQLISITQFWEQPTNRSSPPSHQQLSPALQPTHHPSSPSARHVQFPTSP</sequence>
<dbReference type="SUPFAM" id="SSF81321">
    <property type="entry name" value="Family A G protein-coupled receptor-like"/>
    <property type="match status" value="2"/>
</dbReference>
<keyword evidence="3 10" id="KW-0812">Transmembrane</keyword>
<dbReference type="InterPro" id="IPR000276">
    <property type="entry name" value="GPCR_Rhodpsn"/>
</dbReference>
<evidence type="ECO:0000256" key="2">
    <source>
        <dbReference type="ARBA" id="ARBA00022475"/>
    </source>
</evidence>
<dbReference type="PANTHER" id="PTHR24248:SF185">
    <property type="entry name" value="DOPAMINE RECEPTOR 2"/>
    <property type="match status" value="1"/>
</dbReference>
<evidence type="ECO:0000313" key="14">
    <source>
        <dbReference type="WBParaSite" id="ASIM_0000034401-mRNA-1"/>
    </source>
</evidence>
<keyword evidence="13" id="KW-1185">Reference proteome</keyword>
<evidence type="ECO:0000256" key="6">
    <source>
        <dbReference type="ARBA" id="ARBA00023136"/>
    </source>
</evidence>
<feature type="transmembrane region" description="Helical" evidence="10">
    <location>
        <begin position="54"/>
        <end position="73"/>
    </location>
</feature>
<feature type="compositionally biased region" description="Low complexity" evidence="9">
    <location>
        <begin position="308"/>
        <end position="319"/>
    </location>
</feature>
<dbReference type="PRINTS" id="PR00237">
    <property type="entry name" value="GPCRRHODOPSN"/>
</dbReference>
<feature type="region of interest" description="Disordered" evidence="9">
    <location>
        <begin position="449"/>
        <end position="475"/>
    </location>
</feature>
<proteinExistence type="predicted"/>
<feature type="transmembrane region" description="Helical" evidence="10">
    <location>
        <begin position="93"/>
        <end position="114"/>
    </location>
</feature>
<evidence type="ECO:0000313" key="12">
    <source>
        <dbReference type="EMBL" id="VDK17524.1"/>
    </source>
</evidence>
<name>A0A0M3IYM1_ANISI</name>
<dbReference type="WBParaSite" id="ASIM_0000034401-mRNA-1">
    <property type="protein sequence ID" value="ASIM_0000034401-mRNA-1"/>
    <property type="gene ID" value="ASIM_0000034401"/>
</dbReference>
<feature type="region of interest" description="Disordered" evidence="9">
    <location>
        <begin position="368"/>
        <end position="418"/>
    </location>
</feature>
<dbReference type="Gene3D" id="1.20.1070.10">
    <property type="entry name" value="Rhodopsin 7-helix transmembrane proteins"/>
    <property type="match status" value="2"/>
</dbReference>
<keyword evidence="6 10" id="KW-0472">Membrane</keyword>
<dbReference type="GO" id="GO:0005886">
    <property type="term" value="C:plasma membrane"/>
    <property type="evidence" value="ECO:0007669"/>
    <property type="project" value="UniProtKB-SubCell"/>
</dbReference>
<feature type="region of interest" description="Disordered" evidence="9">
    <location>
        <begin position="505"/>
        <end position="552"/>
    </location>
</feature>
<dbReference type="SMART" id="SM01381">
    <property type="entry name" value="7TM_GPCR_Srsx"/>
    <property type="match status" value="1"/>
</dbReference>
<dbReference type="GO" id="GO:0004930">
    <property type="term" value="F:G protein-coupled receptor activity"/>
    <property type="evidence" value="ECO:0007669"/>
    <property type="project" value="UniProtKB-KW"/>
</dbReference>
<feature type="region of interest" description="Disordered" evidence="9">
    <location>
        <begin position="677"/>
        <end position="712"/>
    </location>
</feature>
<dbReference type="AlphaFoldDB" id="A0A0M3IYM1"/>
<dbReference type="GO" id="GO:0071880">
    <property type="term" value="P:adenylate cyclase-activating adrenergic receptor signaling pathway"/>
    <property type="evidence" value="ECO:0007669"/>
    <property type="project" value="TreeGrafter"/>
</dbReference>
<accession>A0A0M3IYM1</accession>
<feature type="compositionally biased region" description="Polar residues" evidence="9">
    <location>
        <begin position="451"/>
        <end position="475"/>
    </location>
</feature>
<dbReference type="GO" id="GO:0043410">
    <property type="term" value="P:positive regulation of MAPK cascade"/>
    <property type="evidence" value="ECO:0007669"/>
    <property type="project" value="TreeGrafter"/>
</dbReference>
<evidence type="ECO:0000313" key="13">
    <source>
        <dbReference type="Proteomes" id="UP000267096"/>
    </source>
</evidence>
<evidence type="ECO:0000256" key="1">
    <source>
        <dbReference type="ARBA" id="ARBA00004651"/>
    </source>
</evidence>
<dbReference type="PANTHER" id="PTHR24248">
    <property type="entry name" value="ADRENERGIC RECEPTOR-RELATED G-PROTEIN COUPLED RECEPTOR"/>
    <property type="match status" value="1"/>
</dbReference>
<evidence type="ECO:0000259" key="11">
    <source>
        <dbReference type="PROSITE" id="PS50262"/>
    </source>
</evidence>